<evidence type="ECO:0000313" key="2">
    <source>
        <dbReference type="Proteomes" id="UP001066276"/>
    </source>
</evidence>
<evidence type="ECO:0000313" key="1">
    <source>
        <dbReference type="EMBL" id="KAJ1116426.1"/>
    </source>
</evidence>
<proteinExistence type="predicted"/>
<gene>
    <name evidence="1" type="ORF">NDU88_004637</name>
</gene>
<accession>A0AAV7NLM8</accession>
<sequence>MARTSRFVLAAQLWEPGWCGQECGGGSTVDPEPRARPIEHPVYRGSKHNWRRKCLSSANALKPDTDAMVQERRAVLEKLGGGFRSARLFLT</sequence>
<reference evidence="1" key="1">
    <citation type="journal article" date="2022" name="bioRxiv">
        <title>Sequencing and chromosome-scale assembly of the giantPleurodeles waltlgenome.</title>
        <authorList>
            <person name="Brown T."/>
            <person name="Elewa A."/>
            <person name="Iarovenko S."/>
            <person name="Subramanian E."/>
            <person name="Araus A.J."/>
            <person name="Petzold A."/>
            <person name="Susuki M."/>
            <person name="Suzuki K.-i.T."/>
            <person name="Hayashi T."/>
            <person name="Toyoda A."/>
            <person name="Oliveira C."/>
            <person name="Osipova E."/>
            <person name="Leigh N.D."/>
            <person name="Simon A."/>
            <person name="Yun M.H."/>
        </authorList>
    </citation>
    <scope>NUCLEOTIDE SEQUENCE</scope>
    <source>
        <strain evidence="1">20211129_DDA</strain>
        <tissue evidence="1">Liver</tissue>
    </source>
</reference>
<name>A0AAV7NLM8_PLEWA</name>
<dbReference type="AlphaFoldDB" id="A0AAV7NLM8"/>
<dbReference type="Proteomes" id="UP001066276">
    <property type="component" value="Chromosome 8"/>
</dbReference>
<dbReference type="EMBL" id="JANPWB010000012">
    <property type="protein sequence ID" value="KAJ1116426.1"/>
    <property type="molecule type" value="Genomic_DNA"/>
</dbReference>
<comment type="caution">
    <text evidence="1">The sequence shown here is derived from an EMBL/GenBank/DDBJ whole genome shotgun (WGS) entry which is preliminary data.</text>
</comment>
<protein>
    <submittedName>
        <fullName evidence="1">Uncharacterized protein</fullName>
    </submittedName>
</protein>
<organism evidence="1 2">
    <name type="scientific">Pleurodeles waltl</name>
    <name type="common">Iberian ribbed newt</name>
    <dbReference type="NCBI Taxonomy" id="8319"/>
    <lineage>
        <taxon>Eukaryota</taxon>
        <taxon>Metazoa</taxon>
        <taxon>Chordata</taxon>
        <taxon>Craniata</taxon>
        <taxon>Vertebrata</taxon>
        <taxon>Euteleostomi</taxon>
        <taxon>Amphibia</taxon>
        <taxon>Batrachia</taxon>
        <taxon>Caudata</taxon>
        <taxon>Salamandroidea</taxon>
        <taxon>Salamandridae</taxon>
        <taxon>Pleurodelinae</taxon>
        <taxon>Pleurodeles</taxon>
    </lineage>
</organism>
<keyword evidence="2" id="KW-1185">Reference proteome</keyword>